<keyword evidence="2" id="KW-0624">Polysaccharide degradation</keyword>
<dbReference type="GO" id="GO:0030600">
    <property type="term" value="F:feruloyl esterase activity"/>
    <property type="evidence" value="ECO:0007669"/>
    <property type="project" value="UniProtKB-EC"/>
</dbReference>
<sequence length="431" mass="46418">MDFFNIWALLLPLFSSWYGENYDKCLALKSSLNLDNTTILDVSYVPARGSVKTWHAPCGAKSQRTTASFCRLWGNGGLGGCIAYRDLDYGSAMHFATVASNNGHDGNSGRPKRLCSRSIHTESVIGKQIVEAYYGREHDKSYYLGCSTGGRQGTYSALHLPPGLRPEFCAGAAATDFNHLLHWTGMLARATGAPRPILPSLHPPKLWKLVTAEILSQCDAIDGVLDGMITRTGRVGDKCLSRTQVRGGSQGYSPLYGADGELIYPRFDPGPDPIQGGLLALSDGEFPPYTKGGGKFLTYHGRGECWCLIPSGNSKRVYNLIARTLGTPSLDDFYRLFLVPGMDHCAGGVQGGVAGASEFGQLGGTNRIGVNASSHNILLALVDWVEGGVAPANITGTATGKGKEERVHCRYPMRSVWDAEEKVFGCIPFGL</sequence>
<accession>A0AAD7AYF3</accession>
<keyword evidence="9" id="KW-1185">Reference proteome</keyword>
<proteinExistence type="inferred from homology"/>
<dbReference type="InterPro" id="IPR011118">
    <property type="entry name" value="Tannase/feruloyl_esterase"/>
</dbReference>
<dbReference type="PANTHER" id="PTHR33938">
    <property type="entry name" value="FERULOYL ESTERASE B-RELATED"/>
    <property type="match status" value="1"/>
</dbReference>
<feature type="signal peptide" evidence="7">
    <location>
        <begin position="1"/>
        <end position="19"/>
    </location>
</feature>
<evidence type="ECO:0000256" key="3">
    <source>
        <dbReference type="ARBA" id="ARBA00022729"/>
    </source>
</evidence>
<gene>
    <name evidence="8" type="ORF">FB45DRAFT_957626</name>
</gene>
<comment type="similarity">
    <text evidence="7">Belongs to the tannase family.</text>
</comment>
<keyword evidence="5" id="KW-1015">Disulfide bond</keyword>
<organism evidence="8 9">
    <name type="scientific">Roridomyces roridus</name>
    <dbReference type="NCBI Taxonomy" id="1738132"/>
    <lineage>
        <taxon>Eukaryota</taxon>
        <taxon>Fungi</taxon>
        <taxon>Dikarya</taxon>
        <taxon>Basidiomycota</taxon>
        <taxon>Agaricomycotina</taxon>
        <taxon>Agaricomycetes</taxon>
        <taxon>Agaricomycetidae</taxon>
        <taxon>Agaricales</taxon>
        <taxon>Marasmiineae</taxon>
        <taxon>Mycenaceae</taxon>
        <taxon>Roridomyces</taxon>
    </lineage>
</organism>
<feature type="chain" id="PRO_5041781775" description="Carboxylic ester hydrolase" evidence="7">
    <location>
        <begin position="20"/>
        <end position="431"/>
    </location>
</feature>
<dbReference type="EC" id="3.1.1.-" evidence="7"/>
<keyword evidence="2" id="KW-0119">Carbohydrate metabolism</keyword>
<comment type="caution">
    <text evidence="8">The sequence shown here is derived from an EMBL/GenBank/DDBJ whole genome shotgun (WGS) entry which is preliminary data.</text>
</comment>
<evidence type="ECO:0000256" key="1">
    <source>
        <dbReference type="ARBA" id="ARBA00022487"/>
    </source>
</evidence>
<name>A0AAD7AYF3_9AGAR</name>
<evidence type="ECO:0000256" key="6">
    <source>
        <dbReference type="ARBA" id="ARBA00034075"/>
    </source>
</evidence>
<evidence type="ECO:0000313" key="9">
    <source>
        <dbReference type="Proteomes" id="UP001221142"/>
    </source>
</evidence>
<keyword evidence="3 7" id="KW-0732">Signal</keyword>
<keyword evidence="4 7" id="KW-0378">Hydrolase</keyword>
<dbReference type="GO" id="GO:0045493">
    <property type="term" value="P:xylan catabolic process"/>
    <property type="evidence" value="ECO:0007669"/>
    <property type="project" value="UniProtKB-KW"/>
</dbReference>
<evidence type="ECO:0000256" key="4">
    <source>
        <dbReference type="ARBA" id="ARBA00022801"/>
    </source>
</evidence>
<evidence type="ECO:0000313" key="8">
    <source>
        <dbReference type="EMBL" id="KAJ7604275.1"/>
    </source>
</evidence>
<dbReference type="EMBL" id="JARKIF010000111">
    <property type="protein sequence ID" value="KAJ7604275.1"/>
    <property type="molecule type" value="Genomic_DNA"/>
</dbReference>
<keyword evidence="2" id="KW-0858">Xylan degradation</keyword>
<keyword evidence="1" id="KW-0719">Serine esterase</keyword>
<protein>
    <recommendedName>
        <fullName evidence="7">Carboxylic ester hydrolase</fullName>
        <ecNumber evidence="7">3.1.1.-</ecNumber>
    </recommendedName>
</protein>
<dbReference type="Pfam" id="PF07519">
    <property type="entry name" value="Tannase"/>
    <property type="match status" value="2"/>
</dbReference>
<dbReference type="AlphaFoldDB" id="A0AAD7AYF3"/>
<evidence type="ECO:0000256" key="5">
    <source>
        <dbReference type="ARBA" id="ARBA00023157"/>
    </source>
</evidence>
<dbReference type="PANTHER" id="PTHR33938:SF15">
    <property type="entry name" value="FERULOYL ESTERASE B-RELATED"/>
    <property type="match status" value="1"/>
</dbReference>
<evidence type="ECO:0000256" key="2">
    <source>
        <dbReference type="ARBA" id="ARBA00022651"/>
    </source>
</evidence>
<comment type="catalytic activity">
    <reaction evidence="6">
        <text>feruloyl-polysaccharide + H2O = ferulate + polysaccharide.</text>
        <dbReference type="EC" id="3.1.1.73"/>
    </reaction>
</comment>
<reference evidence="8" key="1">
    <citation type="submission" date="2023-03" db="EMBL/GenBank/DDBJ databases">
        <title>Massive genome expansion in bonnet fungi (Mycena s.s.) driven by repeated elements and novel gene families across ecological guilds.</title>
        <authorList>
            <consortium name="Lawrence Berkeley National Laboratory"/>
            <person name="Harder C.B."/>
            <person name="Miyauchi S."/>
            <person name="Viragh M."/>
            <person name="Kuo A."/>
            <person name="Thoen E."/>
            <person name="Andreopoulos B."/>
            <person name="Lu D."/>
            <person name="Skrede I."/>
            <person name="Drula E."/>
            <person name="Henrissat B."/>
            <person name="Morin E."/>
            <person name="Kohler A."/>
            <person name="Barry K."/>
            <person name="LaButti K."/>
            <person name="Morin E."/>
            <person name="Salamov A."/>
            <person name="Lipzen A."/>
            <person name="Mereny Z."/>
            <person name="Hegedus B."/>
            <person name="Baldrian P."/>
            <person name="Stursova M."/>
            <person name="Weitz H."/>
            <person name="Taylor A."/>
            <person name="Grigoriev I.V."/>
            <person name="Nagy L.G."/>
            <person name="Martin F."/>
            <person name="Kauserud H."/>
        </authorList>
    </citation>
    <scope>NUCLEOTIDE SEQUENCE</scope>
    <source>
        <strain evidence="8">9284</strain>
    </source>
</reference>
<evidence type="ECO:0000256" key="7">
    <source>
        <dbReference type="RuleBase" id="RU361238"/>
    </source>
</evidence>
<dbReference type="Proteomes" id="UP001221142">
    <property type="component" value="Unassembled WGS sequence"/>
</dbReference>